<evidence type="ECO:0000313" key="2">
    <source>
        <dbReference type="Proteomes" id="UP000824041"/>
    </source>
</evidence>
<evidence type="ECO:0008006" key="3">
    <source>
        <dbReference type="Google" id="ProtNLM"/>
    </source>
</evidence>
<dbReference type="EMBL" id="DXBU01000017">
    <property type="protein sequence ID" value="HIZ21467.1"/>
    <property type="molecule type" value="Genomic_DNA"/>
</dbReference>
<reference evidence="1" key="2">
    <citation type="submission" date="2021-04" db="EMBL/GenBank/DDBJ databases">
        <authorList>
            <person name="Gilroy R."/>
        </authorList>
    </citation>
    <scope>NUCLEOTIDE SEQUENCE</scope>
    <source>
        <strain evidence="1">14324</strain>
    </source>
</reference>
<dbReference type="SUPFAM" id="SSF55920">
    <property type="entry name" value="Creatinase/aminopeptidase"/>
    <property type="match status" value="1"/>
</dbReference>
<accession>A0A9D2IT48</accession>
<protein>
    <recommendedName>
        <fullName evidence="3">Peptidase M24 domain-containing protein</fullName>
    </recommendedName>
</protein>
<dbReference type="Proteomes" id="UP000824041">
    <property type="component" value="Unassembled WGS sequence"/>
</dbReference>
<reference evidence="1" key="1">
    <citation type="journal article" date="2021" name="PeerJ">
        <title>Extensive microbial diversity within the chicken gut microbiome revealed by metagenomics and culture.</title>
        <authorList>
            <person name="Gilroy R."/>
            <person name="Ravi A."/>
            <person name="Getino M."/>
            <person name="Pursley I."/>
            <person name="Horton D.L."/>
            <person name="Alikhan N.F."/>
            <person name="Baker D."/>
            <person name="Gharbi K."/>
            <person name="Hall N."/>
            <person name="Watson M."/>
            <person name="Adriaenssens E.M."/>
            <person name="Foster-Nyarko E."/>
            <person name="Jarju S."/>
            <person name="Secka A."/>
            <person name="Antonio M."/>
            <person name="Oren A."/>
            <person name="Chaudhuri R.R."/>
            <person name="La Ragione R."/>
            <person name="Hildebrand F."/>
            <person name="Pallen M.J."/>
        </authorList>
    </citation>
    <scope>NUCLEOTIDE SEQUENCE</scope>
    <source>
        <strain evidence="1">14324</strain>
    </source>
</reference>
<sequence length="309" mass="34851">MKLKPILSRASFRMRINIVYALLHLLAIAGIALGIGAVSNRLLKNETQNNLKQNIALASERLDALLDKIENASLHFTVTLPENCTDIWISPDIGARALNNANLYPSNRKIQIGDKMSVTSGFSGGLTSRAGYVVKDHSQLPDKVNNYLERLAKPYYAAAAAWLEQIHIGMSGGELYDIIKRVLPQEVYHWYLNPGHLCAEEEWLCSPIYKNSQIQLKSGMILQLDIIPSINGYGGAGAENGIALADARLRADIKEKYPILWQRFVRRRTYMREVLRLNLHDEVLPLSDTTGYYRPFFLDKTRTLVLKQT</sequence>
<evidence type="ECO:0000313" key="1">
    <source>
        <dbReference type="EMBL" id="HIZ21467.1"/>
    </source>
</evidence>
<name>A0A9D2IT48_9FIRM</name>
<organism evidence="1 2">
    <name type="scientific">Candidatus Blautia faecigallinarum</name>
    <dbReference type="NCBI Taxonomy" id="2838488"/>
    <lineage>
        <taxon>Bacteria</taxon>
        <taxon>Bacillati</taxon>
        <taxon>Bacillota</taxon>
        <taxon>Clostridia</taxon>
        <taxon>Lachnospirales</taxon>
        <taxon>Lachnospiraceae</taxon>
        <taxon>Blautia</taxon>
    </lineage>
</organism>
<dbReference type="InterPro" id="IPR036005">
    <property type="entry name" value="Creatinase/aminopeptidase-like"/>
</dbReference>
<comment type="caution">
    <text evidence="1">The sequence shown here is derived from an EMBL/GenBank/DDBJ whole genome shotgun (WGS) entry which is preliminary data.</text>
</comment>
<proteinExistence type="predicted"/>
<gene>
    <name evidence="1" type="ORF">IAA21_01535</name>
</gene>
<dbReference type="AlphaFoldDB" id="A0A9D2IT48"/>